<comment type="subcellular location">
    <subcellularLocation>
        <location evidence="6">Cytoplasm</location>
    </subcellularLocation>
</comment>
<dbReference type="EMBL" id="BAABRN010000032">
    <property type="protein sequence ID" value="GAA5502911.1"/>
    <property type="molecule type" value="Genomic_DNA"/>
</dbReference>
<dbReference type="Proteomes" id="UP001458946">
    <property type="component" value="Unassembled WGS sequence"/>
</dbReference>
<dbReference type="Gene3D" id="3.20.20.70">
    <property type="entry name" value="Aldolase class I"/>
    <property type="match status" value="1"/>
</dbReference>
<keyword evidence="8" id="KW-1185">Reference proteome</keyword>
<dbReference type="InterPro" id="IPR011343">
    <property type="entry name" value="DeoC"/>
</dbReference>
<name>A0ABP9VE57_9DEIO</name>
<keyword evidence="2 6" id="KW-0963">Cytoplasm</keyword>
<dbReference type="EC" id="4.1.2.4" evidence="6"/>
<feature type="active site" description="Proton donor/acceptor" evidence="6">
    <location>
        <position position="218"/>
    </location>
</feature>
<comment type="function">
    <text evidence="6">Catalyzes a reversible aldol reaction between acetaldehyde and D-glyceraldehyde 3-phosphate to generate 2-deoxy-D-ribose 5-phosphate.</text>
</comment>
<comment type="pathway">
    <text evidence="6">Carbohydrate degradation; 2-deoxy-D-ribose 1-phosphate degradation; D-glyceraldehyde 3-phosphate and acetaldehyde from 2-deoxy-alpha-D-ribose 1-phosphate: step 2/2.</text>
</comment>
<dbReference type="SUPFAM" id="SSF51569">
    <property type="entry name" value="Aldolase"/>
    <property type="match status" value="1"/>
</dbReference>
<proteinExistence type="inferred from homology"/>
<dbReference type="Pfam" id="PF01791">
    <property type="entry name" value="DeoC"/>
    <property type="match status" value="1"/>
</dbReference>
<accession>A0ABP9VE57</accession>
<feature type="active site" description="Proton donor/acceptor" evidence="6">
    <location>
        <position position="122"/>
    </location>
</feature>
<dbReference type="InterPro" id="IPR028581">
    <property type="entry name" value="DeoC_typeI"/>
</dbReference>
<feature type="active site" description="Schiff-base intermediate with acetaldehyde" evidence="6">
    <location>
        <position position="184"/>
    </location>
</feature>
<evidence type="ECO:0000256" key="5">
    <source>
        <dbReference type="ARBA" id="ARBA00048791"/>
    </source>
</evidence>
<reference evidence="7 8" key="1">
    <citation type="submission" date="2024-02" db="EMBL/GenBank/DDBJ databases">
        <title>Deinococcus xinjiangensis NBRC 107630.</title>
        <authorList>
            <person name="Ichikawa N."/>
            <person name="Katano-Makiyama Y."/>
            <person name="Hidaka K."/>
        </authorList>
    </citation>
    <scope>NUCLEOTIDE SEQUENCE [LARGE SCALE GENOMIC DNA]</scope>
    <source>
        <strain evidence="7 8">NBRC 107630</strain>
    </source>
</reference>
<keyword evidence="4 6" id="KW-0704">Schiff base</keyword>
<dbReference type="CDD" id="cd00959">
    <property type="entry name" value="DeoC"/>
    <property type="match status" value="1"/>
</dbReference>
<dbReference type="InterPro" id="IPR002915">
    <property type="entry name" value="DeoC/FbaB/LacD_aldolase"/>
</dbReference>
<dbReference type="PIRSF" id="PIRSF001357">
    <property type="entry name" value="DeoC"/>
    <property type="match status" value="1"/>
</dbReference>
<evidence type="ECO:0000313" key="7">
    <source>
        <dbReference type="EMBL" id="GAA5502911.1"/>
    </source>
</evidence>
<evidence type="ECO:0000256" key="6">
    <source>
        <dbReference type="HAMAP-Rule" id="MF_00114"/>
    </source>
</evidence>
<sequence length="258" mass="26905">MGLGPFSPVPVAQFGLVPQQRSAFLGFPRYAVGVELARYIDHTLLKATATSADIRKLCAEAREHSFYAVCVNPVYIPLCASELAGSGVKIATVCGFPLGAISSEQKAVEARLSAEMGADEVDMVIHIGAALENDWQAVEADVRAVRKAIPDRVLKVIIETCYLSDEQKRGATAAAIRAGADFVKTSTGFGTGGATLEDVRLMAEVIAELNPDHKVEIKAAGGVRSPEDAAAMIAAGATRLGTSGGVALVSGAESKQGY</sequence>
<protein>
    <recommendedName>
        <fullName evidence="6">Deoxyribose-phosphate aldolase</fullName>
        <shortName evidence="6">DERA</shortName>
        <ecNumber evidence="6">4.1.2.4</ecNumber>
    </recommendedName>
    <alternativeName>
        <fullName evidence="6">2-deoxy-D-ribose 5-phosphate aldolase</fullName>
    </alternativeName>
    <alternativeName>
        <fullName evidence="6">Phosphodeoxyriboaldolase</fullName>
        <shortName evidence="6">Deoxyriboaldolase</shortName>
    </alternativeName>
</protein>
<evidence type="ECO:0000256" key="2">
    <source>
        <dbReference type="ARBA" id="ARBA00022490"/>
    </source>
</evidence>
<comment type="catalytic activity">
    <reaction evidence="5 6">
        <text>2-deoxy-D-ribose 5-phosphate = D-glyceraldehyde 3-phosphate + acetaldehyde</text>
        <dbReference type="Rhea" id="RHEA:12821"/>
        <dbReference type="ChEBI" id="CHEBI:15343"/>
        <dbReference type="ChEBI" id="CHEBI:59776"/>
        <dbReference type="ChEBI" id="CHEBI:62877"/>
        <dbReference type="EC" id="4.1.2.4"/>
    </reaction>
</comment>
<evidence type="ECO:0000313" key="8">
    <source>
        <dbReference type="Proteomes" id="UP001458946"/>
    </source>
</evidence>
<dbReference type="NCBIfam" id="TIGR00126">
    <property type="entry name" value="deoC"/>
    <property type="match status" value="1"/>
</dbReference>
<gene>
    <name evidence="6 7" type="primary">deoC</name>
    <name evidence="7" type="ORF">Dxin01_02658</name>
</gene>
<keyword evidence="3 6" id="KW-0456">Lyase</keyword>
<dbReference type="SMART" id="SM01133">
    <property type="entry name" value="DeoC"/>
    <property type="match status" value="1"/>
</dbReference>
<dbReference type="PANTHER" id="PTHR10889">
    <property type="entry name" value="DEOXYRIBOSE-PHOSPHATE ALDOLASE"/>
    <property type="match status" value="1"/>
</dbReference>
<evidence type="ECO:0000256" key="3">
    <source>
        <dbReference type="ARBA" id="ARBA00023239"/>
    </source>
</evidence>
<dbReference type="PANTHER" id="PTHR10889:SF1">
    <property type="entry name" value="DEOXYRIBOSE-PHOSPHATE ALDOLASE"/>
    <property type="match status" value="1"/>
</dbReference>
<comment type="caution">
    <text evidence="7">The sequence shown here is derived from an EMBL/GenBank/DDBJ whole genome shotgun (WGS) entry which is preliminary data.</text>
</comment>
<dbReference type="InterPro" id="IPR013785">
    <property type="entry name" value="Aldolase_TIM"/>
</dbReference>
<dbReference type="HAMAP" id="MF_00114">
    <property type="entry name" value="DeoC_type1"/>
    <property type="match status" value="1"/>
</dbReference>
<evidence type="ECO:0000256" key="4">
    <source>
        <dbReference type="ARBA" id="ARBA00023270"/>
    </source>
</evidence>
<comment type="similarity">
    <text evidence="1 6">Belongs to the DeoC/FbaB aldolase family. DeoC type 1 subfamily.</text>
</comment>
<evidence type="ECO:0000256" key="1">
    <source>
        <dbReference type="ARBA" id="ARBA00010936"/>
    </source>
</evidence>
<organism evidence="7 8">
    <name type="scientific">Deinococcus xinjiangensis</name>
    <dbReference type="NCBI Taxonomy" id="457454"/>
    <lineage>
        <taxon>Bacteria</taxon>
        <taxon>Thermotogati</taxon>
        <taxon>Deinococcota</taxon>
        <taxon>Deinococci</taxon>
        <taxon>Deinococcales</taxon>
        <taxon>Deinococcaceae</taxon>
        <taxon>Deinococcus</taxon>
    </lineage>
</organism>